<dbReference type="InterPro" id="IPR004101">
    <property type="entry name" value="Mur_ligase_C"/>
</dbReference>
<dbReference type="InterPro" id="IPR005758">
    <property type="entry name" value="UDP-N-AcMur_Ala_ligase_MurC"/>
</dbReference>
<keyword evidence="11 14" id="KW-0131">Cell cycle</keyword>
<gene>
    <name evidence="14" type="primary">murC</name>
    <name evidence="18" type="ORF">ENJ96_03370</name>
</gene>
<dbReference type="Gene3D" id="3.40.50.720">
    <property type="entry name" value="NAD(P)-binding Rossmann-like Domain"/>
    <property type="match status" value="1"/>
</dbReference>
<evidence type="ECO:0000313" key="18">
    <source>
        <dbReference type="EMBL" id="HHI96871.1"/>
    </source>
</evidence>
<evidence type="ECO:0000256" key="14">
    <source>
        <dbReference type="HAMAP-Rule" id="MF_00046"/>
    </source>
</evidence>
<dbReference type="InterPro" id="IPR036565">
    <property type="entry name" value="Mur-like_cat_sf"/>
</dbReference>
<feature type="binding site" evidence="14">
    <location>
        <begin position="112"/>
        <end position="118"/>
    </location>
    <ligand>
        <name>ATP</name>
        <dbReference type="ChEBI" id="CHEBI:30616"/>
    </ligand>
</feature>
<feature type="domain" description="Mur ligase N-terminal catalytic" evidence="15">
    <location>
        <begin position="7"/>
        <end position="104"/>
    </location>
</feature>
<evidence type="ECO:0000259" key="17">
    <source>
        <dbReference type="Pfam" id="PF08245"/>
    </source>
</evidence>
<evidence type="ECO:0000256" key="9">
    <source>
        <dbReference type="ARBA" id="ARBA00022960"/>
    </source>
</evidence>
<evidence type="ECO:0000256" key="10">
    <source>
        <dbReference type="ARBA" id="ARBA00022984"/>
    </source>
</evidence>
<comment type="catalytic activity">
    <reaction evidence="13 14">
        <text>UDP-N-acetyl-alpha-D-muramate + L-alanine + ATP = UDP-N-acetyl-alpha-D-muramoyl-L-alanine + ADP + phosphate + H(+)</text>
        <dbReference type="Rhea" id="RHEA:23372"/>
        <dbReference type="ChEBI" id="CHEBI:15378"/>
        <dbReference type="ChEBI" id="CHEBI:30616"/>
        <dbReference type="ChEBI" id="CHEBI:43474"/>
        <dbReference type="ChEBI" id="CHEBI:57972"/>
        <dbReference type="ChEBI" id="CHEBI:70757"/>
        <dbReference type="ChEBI" id="CHEBI:83898"/>
        <dbReference type="ChEBI" id="CHEBI:456216"/>
        <dbReference type="EC" id="6.3.2.8"/>
    </reaction>
</comment>
<evidence type="ECO:0000256" key="2">
    <source>
        <dbReference type="ARBA" id="ARBA00004752"/>
    </source>
</evidence>
<dbReference type="InterPro" id="IPR000713">
    <property type="entry name" value="Mur_ligase_N"/>
</dbReference>
<comment type="pathway">
    <text evidence="2 14">Cell wall biogenesis; peptidoglycan biosynthesis.</text>
</comment>
<keyword evidence="6 14" id="KW-0132">Cell division</keyword>
<comment type="similarity">
    <text evidence="14">Belongs to the MurCDEF family.</text>
</comment>
<dbReference type="AlphaFoldDB" id="A0A7V5U2F0"/>
<dbReference type="Pfam" id="PF02875">
    <property type="entry name" value="Mur_ligase_C"/>
    <property type="match status" value="1"/>
</dbReference>
<dbReference type="InterPro" id="IPR050061">
    <property type="entry name" value="MurCDEF_pg_biosynth"/>
</dbReference>
<dbReference type="GO" id="GO:0005524">
    <property type="term" value="F:ATP binding"/>
    <property type="evidence" value="ECO:0007669"/>
    <property type="project" value="UniProtKB-UniRule"/>
</dbReference>
<proteinExistence type="inferred from homology"/>
<dbReference type="Proteomes" id="UP000886101">
    <property type="component" value="Unassembled WGS sequence"/>
</dbReference>
<dbReference type="GO" id="GO:0005737">
    <property type="term" value="C:cytoplasm"/>
    <property type="evidence" value="ECO:0007669"/>
    <property type="project" value="UniProtKB-SubCell"/>
</dbReference>
<keyword evidence="4 14" id="KW-0963">Cytoplasm</keyword>
<evidence type="ECO:0000256" key="3">
    <source>
        <dbReference type="ARBA" id="ARBA00012211"/>
    </source>
</evidence>
<evidence type="ECO:0000256" key="6">
    <source>
        <dbReference type="ARBA" id="ARBA00022618"/>
    </source>
</evidence>
<comment type="function">
    <text evidence="14">Cell wall formation.</text>
</comment>
<evidence type="ECO:0000256" key="13">
    <source>
        <dbReference type="ARBA" id="ARBA00047833"/>
    </source>
</evidence>
<sequence length="465" mass="51391">MLNWKRFHFIGIGGIGMSGLARLLLKMGYEVSGSDLKASETTRALAREGARIFYGHHPRQVHGAEVVVYSSAIKPENPELVEARRLGLEVMPRAEMLVEIMKLHRQNIVVAGAHGKTTTSSMLGAVLSTAGLSPTVAVGGKVNGFEGNAWLGCRDYLVAEADESDGSFLRMAPDLAVITNIDAEHLDYYASYKEIEEAFLAFANRVRPGGALVVCADDQGVQRLLRRLDEGPAVITYGVEAEADFTAKVQETGRFSLFTVYEKGRLLGEVFLRLPGLHNVQNALATIAVARRLRLPFEKIRQGLSSFKGVRRRFELKGEAGGIAVFDDYAHHPTEIKVTISAFKKAYPERRLVVVFQPHRYTRTKALFGDFSKVFDQVDVLLVTEIYPAAETPLPGVSGEALYQALKTRRKRLPTYYAPERALVLARLLEITRPGDLVVTMGAGDIYRLGEEFLKELGLVREEVA</sequence>
<evidence type="ECO:0000259" key="16">
    <source>
        <dbReference type="Pfam" id="PF02875"/>
    </source>
</evidence>
<dbReference type="PANTHER" id="PTHR43445">
    <property type="entry name" value="UDP-N-ACETYLMURAMATE--L-ALANINE LIGASE-RELATED"/>
    <property type="match status" value="1"/>
</dbReference>
<comment type="caution">
    <text evidence="18">The sequence shown here is derived from an EMBL/GenBank/DDBJ whole genome shotgun (WGS) entry which is preliminary data.</text>
</comment>
<dbReference type="GO" id="GO:0009252">
    <property type="term" value="P:peptidoglycan biosynthetic process"/>
    <property type="evidence" value="ECO:0007669"/>
    <property type="project" value="UniProtKB-UniRule"/>
</dbReference>
<dbReference type="UniPathway" id="UPA00219"/>
<evidence type="ECO:0000256" key="11">
    <source>
        <dbReference type="ARBA" id="ARBA00023306"/>
    </source>
</evidence>
<keyword evidence="7 14" id="KW-0547">Nucleotide-binding</keyword>
<dbReference type="GO" id="GO:0051301">
    <property type="term" value="P:cell division"/>
    <property type="evidence" value="ECO:0007669"/>
    <property type="project" value="UniProtKB-KW"/>
</dbReference>
<keyword evidence="5 14" id="KW-0436">Ligase</keyword>
<dbReference type="GO" id="GO:0071555">
    <property type="term" value="P:cell wall organization"/>
    <property type="evidence" value="ECO:0007669"/>
    <property type="project" value="UniProtKB-KW"/>
</dbReference>
<reference evidence="18" key="1">
    <citation type="journal article" date="2020" name="mSystems">
        <title>Genome- and Community-Level Interaction Insights into Carbon Utilization and Element Cycling Functions of Hydrothermarchaeota in Hydrothermal Sediment.</title>
        <authorList>
            <person name="Zhou Z."/>
            <person name="Liu Y."/>
            <person name="Xu W."/>
            <person name="Pan J."/>
            <person name="Luo Z.H."/>
            <person name="Li M."/>
        </authorList>
    </citation>
    <scope>NUCLEOTIDE SEQUENCE [LARGE SCALE GENOMIC DNA]</scope>
    <source>
        <strain evidence="18">HyVt-533</strain>
    </source>
</reference>
<dbReference type="SUPFAM" id="SSF51984">
    <property type="entry name" value="MurCD N-terminal domain"/>
    <property type="match status" value="1"/>
</dbReference>
<comment type="subcellular location">
    <subcellularLocation>
        <location evidence="1 14">Cytoplasm</location>
    </subcellularLocation>
</comment>
<dbReference type="InterPro" id="IPR036615">
    <property type="entry name" value="Mur_ligase_C_dom_sf"/>
</dbReference>
<name>A0A7V5U2F0_9BACT</name>
<dbReference type="GO" id="GO:0008763">
    <property type="term" value="F:UDP-N-acetylmuramate-L-alanine ligase activity"/>
    <property type="evidence" value="ECO:0007669"/>
    <property type="project" value="UniProtKB-UniRule"/>
</dbReference>
<accession>A0A7V5U2F0</accession>
<dbReference type="Gene3D" id="3.40.1190.10">
    <property type="entry name" value="Mur-like, catalytic domain"/>
    <property type="match status" value="1"/>
</dbReference>
<dbReference type="Pfam" id="PF08245">
    <property type="entry name" value="Mur_ligase_M"/>
    <property type="match status" value="1"/>
</dbReference>
<evidence type="ECO:0000256" key="7">
    <source>
        <dbReference type="ARBA" id="ARBA00022741"/>
    </source>
</evidence>
<dbReference type="Gene3D" id="3.90.190.20">
    <property type="entry name" value="Mur ligase, C-terminal domain"/>
    <property type="match status" value="1"/>
</dbReference>
<evidence type="ECO:0000256" key="8">
    <source>
        <dbReference type="ARBA" id="ARBA00022840"/>
    </source>
</evidence>
<dbReference type="Pfam" id="PF01225">
    <property type="entry name" value="Mur_ligase"/>
    <property type="match status" value="1"/>
</dbReference>
<dbReference type="EMBL" id="DROK01000097">
    <property type="protein sequence ID" value="HHI96871.1"/>
    <property type="molecule type" value="Genomic_DNA"/>
</dbReference>
<feature type="domain" description="Mur ligase C-terminal" evidence="16">
    <location>
        <begin position="312"/>
        <end position="444"/>
    </location>
</feature>
<organism evidence="18">
    <name type="scientific">Thermodesulfatator atlanticus</name>
    <dbReference type="NCBI Taxonomy" id="501497"/>
    <lineage>
        <taxon>Bacteria</taxon>
        <taxon>Pseudomonadati</taxon>
        <taxon>Thermodesulfobacteriota</taxon>
        <taxon>Thermodesulfobacteria</taxon>
        <taxon>Thermodesulfobacteriales</taxon>
        <taxon>Thermodesulfatatoraceae</taxon>
        <taxon>Thermodesulfatator</taxon>
    </lineage>
</organism>
<dbReference type="SUPFAM" id="SSF53244">
    <property type="entry name" value="MurD-like peptide ligases, peptide-binding domain"/>
    <property type="match status" value="1"/>
</dbReference>
<keyword evidence="12 14" id="KW-0961">Cell wall biogenesis/degradation</keyword>
<keyword evidence="8 14" id="KW-0067">ATP-binding</keyword>
<evidence type="ECO:0000256" key="1">
    <source>
        <dbReference type="ARBA" id="ARBA00004496"/>
    </source>
</evidence>
<evidence type="ECO:0000256" key="12">
    <source>
        <dbReference type="ARBA" id="ARBA00023316"/>
    </source>
</evidence>
<evidence type="ECO:0000259" key="15">
    <source>
        <dbReference type="Pfam" id="PF01225"/>
    </source>
</evidence>
<dbReference type="InterPro" id="IPR013221">
    <property type="entry name" value="Mur_ligase_cen"/>
</dbReference>
<dbReference type="GO" id="GO:0008360">
    <property type="term" value="P:regulation of cell shape"/>
    <property type="evidence" value="ECO:0007669"/>
    <property type="project" value="UniProtKB-KW"/>
</dbReference>
<evidence type="ECO:0000256" key="5">
    <source>
        <dbReference type="ARBA" id="ARBA00022598"/>
    </source>
</evidence>
<keyword evidence="9 14" id="KW-0133">Cell shape</keyword>
<dbReference type="PANTHER" id="PTHR43445:SF3">
    <property type="entry name" value="UDP-N-ACETYLMURAMATE--L-ALANINE LIGASE"/>
    <property type="match status" value="1"/>
</dbReference>
<feature type="domain" description="Mur ligase central" evidence="17">
    <location>
        <begin position="110"/>
        <end position="290"/>
    </location>
</feature>
<evidence type="ECO:0000256" key="4">
    <source>
        <dbReference type="ARBA" id="ARBA00022490"/>
    </source>
</evidence>
<dbReference type="EC" id="6.3.2.8" evidence="3 14"/>
<dbReference type="SUPFAM" id="SSF53623">
    <property type="entry name" value="MurD-like peptide ligases, catalytic domain"/>
    <property type="match status" value="1"/>
</dbReference>
<dbReference type="NCBIfam" id="TIGR01082">
    <property type="entry name" value="murC"/>
    <property type="match status" value="1"/>
</dbReference>
<protein>
    <recommendedName>
        <fullName evidence="3 14">UDP-N-acetylmuramate--L-alanine ligase</fullName>
        <ecNumber evidence="3 14">6.3.2.8</ecNumber>
    </recommendedName>
    <alternativeName>
        <fullName evidence="14">UDP-N-acetylmuramoyl-L-alanine synthetase</fullName>
    </alternativeName>
</protein>
<dbReference type="HAMAP" id="MF_00046">
    <property type="entry name" value="MurC"/>
    <property type="match status" value="1"/>
</dbReference>
<keyword evidence="10 14" id="KW-0573">Peptidoglycan synthesis</keyword>